<dbReference type="GO" id="GO:0005524">
    <property type="term" value="F:ATP binding"/>
    <property type="evidence" value="ECO:0007669"/>
    <property type="project" value="UniProtKB-KW"/>
</dbReference>
<evidence type="ECO:0000259" key="10">
    <source>
        <dbReference type="PROSITE" id="PS50893"/>
    </source>
</evidence>
<dbReference type="Pfam" id="PF00664">
    <property type="entry name" value="ABC_membrane"/>
    <property type="match status" value="1"/>
</dbReference>
<dbReference type="Pfam" id="PF00005">
    <property type="entry name" value="ABC_tran"/>
    <property type="match status" value="1"/>
</dbReference>
<dbReference type="InterPro" id="IPR036640">
    <property type="entry name" value="ABC1_TM_sf"/>
</dbReference>
<dbReference type="PROSITE" id="PS50929">
    <property type="entry name" value="ABC_TM1F"/>
    <property type="match status" value="1"/>
</dbReference>
<dbReference type="Proteomes" id="UP000284277">
    <property type="component" value="Unassembled WGS sequence"/>
</dbReference>
<keyword evidence="7 9" id="KW-1133">Transmembrane helix</keyword>
<dbReference type="GO" id="GO:0005886">
    <property type="term" value="C:plasma membrane"/>
    <property type="evidence" value="ECO:0007669"/>
    <property type="project" value="UniProtKB-SubCell"/>
</dbReference>
<feature type="transmembrane region" description="Helical" evidence="9">
    <location>
        <begin position="51"/>
        <end position="69"/>
    </location>
</feature>
<keyword evidence="4 9" id="KW-0812">Transmembrane</keyword>
<evidence type="ECO:0000256" key="1">
    <source>
        <dbReference type="ARBA" id="ARBA00004651"/>
    </source>
</evidence>
<dbReference type="RefSeq" id="WP_120198315.1">
    <property type="nucleotide sequence ID" value="NZ_MCIA01000033.1"/>
</dbReference>
<evidence type="ECO:0000256" key="6">
    <source>
        <dbReference type="ARBA" id="ARBA00022840"/>
    </source>
</evidence>
<reference evidence="12 13" key="1">
    <citation type="submission" date="2016-08" db="EMBL/GenBank/DDBJ databases">
        <title>A new outlook on sporulation: Clostridium algidixylanolyticum.</title>
        <authorList>
            <person name="Poppleton D.I."/>
            <person name="Gribaldo S."/>
        </authorList>
    </citation>
    <scope>NUCLEOTIDE SEQUENCE [LARGE SCALE GENOMIC DNA]</scope>
    <source>
        <strain evidence="12 13">SPL73</strain>
    </source>
</reference>
<keyword evidence="3" id="KW-1003">Cell membrane</keyword>
<keyword evidence="2" id="KW-0813">Transport</keyword>
<keyword evidence="6" id="KW-0067">ATP-binding</keyword>
<feature type="domain" description="ABC transmembrane type-1" evidence="11">
    <location>
        <begin position="16"/>
        <end position="298"/>
    </location>
</feature>
<dbReference type="InterPro" id="IPR011527">
    <property type="entry name" value="ABC1_TM_dom"/>
</dbReference>
<name>A0A419SUL6_9FIRM</name>
<evidence type="ECO:0000256" key="3">
    <source>
        <dbReference type="ARBA" id="ARBA00022475"/>
    </source>
</evidence>
<dbReference type="CDD" id="cd18542">
    <property type="entry name" value="ABC_6TM_YknU_like"/>
    <property type="match status" value="1"/>
</dbReference>
<evidence type="ECO:0000256" key="7">
    <source>
        <dbReference type="ARBA" id="ARBA00022989"/>
    </source>
</evidence>
<dbReference type="InterPro" id="IPR003439">
    <property type="entry name" value="ABC_transporter-like_ATP-bd"/>
</dbReference>
<keyword evidence="5" id="KW-0547">Nucleotide-binding</keyword>
<proteinExistence type="predicted"/>
<gene>
    <name evidence="12" type="ORF">BET01_09005</name>
</gene>
<feature type="transmembrane region" description="Helical" evidence="9">
    <location>
        <begin position="245"/>
        <end position="264"/>
    </location>
</feature>
<organism evidence="12 13">
    <name type="scientific">Lacrimispora algidixylanolytica</name>
    <dbReference type="NCBI Taxonomy" id="94868"/>
    <lineage>
        <taxon>Bacteria</taxon>
        <taxon>Bacillati</taxon>
        <taxon>Bacillota</taxon>
        <taxon>Clostridia</taxon>
        <taxon>Lachnospirales</taxon>
        <taxon>Lachnospiraceae</taxon>
        <taxon>Lacrimispora</taxon>
    </lineage>
</organism>
<evidence type="ECO:0000256" key="8">
    <source>
        <dbReference type="ARBA" id="ARBA00023136"/>
    </source>
</evidence>
<dbReference type="InterPro" id="IPR003593">
    <property type="entry name" value="AAA+_ATPase"/>
</dbReference>
<keyword evidence="13" id="KW-1185">Reference proteome</keyword>
<feature type="transmembrane region" description="Helical" evidence="9">
    <location>
        <begin position="12"/>
        <end position="31"/>
    </location>
</feature>
<evidence type="ECO:0000313" key="13">
    <source>
        <dbReference type="Proteomes" id="UP000284277"/>
    </source>
</evidence>
<dbReference type="GO" id="GO:0016887">
    <property type="term" value="F:ATP hydrolysis activity"/>
    <property type="evidence" value="ECO:0007669"/>
    <property type="project" value="InterPro"/>
</dbReference>
<feature type="domain" description="ABC transporter" evidence="10">
    <location>
        <begin position="332"/>
        <end position="565"/>
    </location>
</feature>
<evidence type="ECO:0000256" key="4">
    <source>
        <dbReference type="ARBA" id="ARBA00022692"/>
    </source>
</evidence>
<dbReference type="PANTHER" id="PTHR43394">
    <property type="entry name" value="ATP-DEPENDENT PERMEASE MDL1, MITOCHONDRIAL"/>
    <property type="match status" value="1"/>
</dbReference>
<evidence type="ECO:0000259" key="11">
    <source>
        <dbReference type="PROSITE" id="PS50929"/>
    </source>
</evidence>
<dbReference type="SUPFAM" id="SSF90123">
    <property type="entry name" value="ABC transporter transmembrane region"/>
    <property type="match status" value="1"/>
</dbReference>
<evidence type="ECO:0000256" key="9">
    <source>
        <dbReference type="SAM" id="Phobius"/>
    </source>
</evidence>
<protein>
    <submittedName>
        <fullName evidence="12">ABC transporter</fullName>
    </submittedName>
</protein>
<dbReference type="OrthoDB" id="9762778at2"/>
<dbReference type="InterPro" id="IPR039421">
    <property type="entry name" value="Type_1_exporter"/>
</dbReference>
<keyword evidence="8 9" id="KW-0472">Membrane</keyword>
<dbReference type="Gene3D" id="1.20.1560.10">
    <property type="entry name" value="ABC transporter type 1, transmembrane domain"/>
    <property type="match status" value="1"/>
</dbReference>
<evidence type="ECO:0000256" key="2">
    <source>
        <dbReference type="ARBA" id="ARBA00022448"/>
    </source>
</evidence>
<dbReference type="FunFam" id="3.40.50.300:FF:000221">
    <property type="entry name" value="Multidrug ABC transporter ATP-binding protein"/>
    <property type="match status" value="1"/>
</dbReference>
<feature type="transmembrane region" description="Helical" evidence="9">
    <location>
        <begin position="123"/>
        <end position="145"/>
    </location>
</feature>
<comment type="caution">
    <text evidence="12">The sequence shown here is derived from an EMBL/GenBank/DDBJ whole genome shotgun (WGS) entry which is preliminary data.</text>
</comment>
<feature type="transmembrane region" description="Helical" evidence="9">
    <location>
        <begin position="151"/>
        <end position="171"/>
    </location>
</feature>
<dbReference type="InterPro" id="IPR027417">
    <property type="entry name" value="P-loop_NTPase"/>
</dbReference>
<evidence type="ECO:0000313" key="12">
    <source>
        <dbReference type="EMBL" id="RKD28872.1"/>
    </source>
</evidence>
<accession>A0A419SUL6</accession>
<dbReference type="PANTHER" id="PTHR43394:SF1">
    <property type="entry name" value="ATP-BINDING CASSETTE SUB-FAMILY B MEMBER 10, MITOCHONDRIAL"/>
    <property type="match status" value="1"/>
</dbReference>
<dbReference type="SUPFAM" id="SSF52540">
    <property type="entry name" value="P-loop containing nucleoside triphosphate hydrolases"/>
    <property type="match status" value="1"/>
</dbReference>
<comment type="subcellular location">
    <subcellularLocation>
        <location evidence="1">Cell membrane</location>
        <topology evidence="1">Multi-pass membrane protein</topology>
    </subcellularLocation>
</comment>
<evidence type="ECO:0000256" key="5">
    <source>
        <dbReference type="ARBA" id="ARBA00022741"/>
    </source>
</evidence>
<dbReference type="SMART" id="SM00382">
    <property type="entry name" value="AAA"/>
    <property type="match status" value="1"/>
</dbReference>
<dbReference type="InterPro" id="IPR017871">
    <property type="entry name" value="ABC_transporter-like_CS"/>
</dbReference>
<dbReference type="PROSITE" id="PS50893">
    <property type="entry name" value="ABC_TRANSPORTER_2"/>
    <property type="match status" value="1"/>
</dbReference>
<dbReference type="Gene3D" id="3.40.50.300">
    <property type="entry name" value="P-loop containing nucleotide triphosphate hydrolases"/>
    <property type="match status" value="1"/>
</dbReference>
<sequence>MKNLWKYLKKYRFLYVLAIAAMFISVFLDAMSPQITRHIIDDVIVGGNMKILMNLLLALIGIGFGRAIFQYTKEFIFDYAAAGIGSGLRKDLFDHIQTLSMDYFDDHNTGELMARIKDDAERIWNAFGFVGMLVLECTIHTVIVIICMYRISPILTLLPLAIMPLIAWYALKMEKGLGEVYDNISEQTAELNTVAQENLAGVRTVKAFAREKHEISKFKKHNKKYYDLNMQQAKLLIRYQPNISFLSKILMISVIVIGGILVIYEKMTIGELGAFSEYANNIIWPMEMVGWLSNDLAAAVASNKKIKAIMNEKPVIKDVENPVWPETIKGDLVFNHVSFELDGKRILEDIDFTLKKGKTLGIMGVTGSGKSSIVNLIQRFYDVTDGTILLDGVDVKELPLSLLRGQISVVMQDVFLFSDSISENIKTGNKDATEWEMVQQASISAEAHSFISKLSEQYDTVIGERGVGLSGGQKQRISIARAIAKESPVLILDDSTSALDMETEREIETHLSKLTHSSKIIIAHRISAVRNADEILILSDGKIIERGTHDQLMKKRGQYYKTYQVQYGEEEIKWQSIQAE</sequence>
<dbReference type="GO" id="GO:0015421">
    <property type="term" value="F:ABC-type oligopeptide transporter activity"/>
    <property type="evidence" value="ECO:0007669"/>
    <property type="project" value="TreeGrafter"/>
</dbReference>
<dbReference type="AlphaFoldDB" id="A0A419SUL6"/>
<dbReference type="EMBL" id="MCIA01000033">
    <property type="protein sequence ID" value="RKD28872.1"/>
    <property type="molecule type" value="Genomic_DNA"/>
</dbReference>
<dbReference type="PROSITE" id="PS00211">
    <property type="entry name" value="ABC_TRANSPORTER_1"/>
    <property type="match status" value="1"/>
</dbReference>